<dbReference type="STRING" id="80876.SAMN05421779_102183"/>
<sequence length="98" mass="10723">MIEETDMISRNQTILSVDVHDETVLFSAKNGMYYNLSATSREIWARLADPIRVGSLYDDLTSFYGGERAVIATDAGAFLLHLQGLGVVEVTRGPVGSE</sequence>
<dbReference type="EMBL" id="FTOA01000002">
    <property type="protein sequence ID" value="SIS47930.1"/>
    <property type="molecule type" value="Genomic_DNA"/>
</dbReference>
<proteinExistence type="predicted"/>
<organism evidence="1 2">
    <name type="scientific">Insolitispirillum peregrinum</name>
    <dbReference type="NCBI Taxonomy" id="80876"/>
    <lineage>
        <taxon>Bacteria</taxon>
        <taxon>Pseudomonadati</taxon>
        <taxon>Pseudomonadota</taxon>
        <taxon>Alphaproteobacteria</taxon>
        <taxon>Rhodospirillales</taxon>
        <taxon>Novispirillaceae</taxon>
        <taxon>Insolitispirillum</taxon>
    </lineage>
</organism>
<dbReference type="Gene3D" id="1.10.10.1150">
    <property type="entry name" value="Coenzyme PQQ synthesis protein D (PqqD)"/>
    <property type="match status" value="1"/>
</dbReference>
<dbReference type="InterPro" id="IPR041881">
    <property type="entry name" value="PqqD_sf"/>
</dbReference>
<keyword evidence="2" id="KW-1185">Reference proteome</keyword>
<dbReference type="InterPro" id="IPR008792">
    <property type="entry name" value="PQQD"/>
</dbReference>
<evidence type="ECO:0000313" key="1">
    <source>
        <dbReference type="EMBL" id="SIS47930.1"/>
    </source>
</evidence>
<evidence type="ECO:0000313" key="2">
    <source>
        <dbReference type="Proteomes" id="UP000185678"/>
    </source>
</evidence>
<dbReference type="Pfam" id="PF05402">
    <property type="entry name" value="PqqD"/>
    <property type="match status" value="1"/>
</dbReference>
<name>A0A1N7JF53_9PROT</name>
<gene>
    <name evidence="1" type="ORF">SAMN05421779_102183</name>
</gene>
<dbReference type="Proteomes" id="UP000185678">
    <property type="component" value="Unassembled WGS sequence"/>
</dbReference>
<dbReference type="RefSeq" id="WP_076399088.1">
    <property type="nucleotide sequence ID" value="NZ_FTOA01000002.1"/>
</dbReference>
<accession>A0A1N7JF53</accession>
<reference evidence="1 2" key="1">
    <citation type="submission" date="2017-01" db="EMBL/GenBank/DDBJ databases">
        <authorList>
            <person name="Mah S.A."/>
            <person name="Swanson W.J."/>
            <person name="Moy G.W."/>
            <person name="Vacquier V.D."/>
        </authorList>
    </citation>
    <scope>NUCLEOTIDE SEQUENCE [LARGE SCALE GENOMIC DNA]</scope>
    <source>
        <strain evidence="1 2">DSM 11589</strain>
    </source>
</reference>
<protein>
    <submittedName>
        <fullName evidence="1">Coenzyme PQQ synthesis protein D (PqqD)</fullName>
    </submittedName>
</protein>
<dbReference type="OrthoDB" id="8453955at2"/>
<dbReference type="AlphaFoldDB" id="A0A1N7JF53"/>